<feature type="compositionally biased region" description="Low complexity" evidence="2">
    <location>
        <begin position="163"/>
        <end position="210"/>
    </location>
</feature>
<dbReference type="AlphaFoldDB" id="A0A5C7HV66"/>
<keyword evidence="1" id="KW-0863">Zinc-finger</keyword>
<evidence type="ECO:0000313" key="5">
    <source>
        <dbReference type="Proteomes" id="UP000323000"/>
    </source>
</evidence>
<feature type="region of interest" description="Disordered" evidence="2">
    <location>
        <begin position="752"/>
        <end position="815"/>
    </location>
</feature>
<reference evidence="5" key="1">
    <citation type="journal article" date="2019" name="Gigascience">
        <title>De novo genome assembly of the endangered Acer yangbiense, a plant species with extremely small populations endemic to Yunnan Province, China.</title>
        <authorList>
            <person name="Yang J."/>
            <person name="Wariss H.M."/>
            <person name="Tao L."/>
            <person name="Zhang R."/>
            <person name="Yun Q."/>
            <person name="Hollingsworth P."/>
            <person name="Dao Z."/>
            <person name="Luo G."/>
            <person name="Guo H."/>
            <person name="Ma Y."/>
            <person name="Sun W."/>
        </authorList>
    </citation>
    <scope>NUCLEOTIDE SEQUENCE [LARGE SCALE GENOMIC DNA]</scope>
    <source>
        <strain evidence="5">cv. Malutang</strain>
    </source>
</reference>
<gene>
    <name evidence="4" type="ORF">EZV62_014749</name>
</gene>
<feature type="compositionally biased region" description="Basic residues" evidence="2">
    <location>
        <begin position="711"/>
        <end position="725"/>
    </location>
</feature>
<dbReference type="EMBL" id="VAHF01000006">
    <property type="protein sequence ID" value="TXG60176.1"/>
    <property type="molecule type" value="Genomic_DNA"/>
</dbReference>
<feature type="region of interest" description="Disordered" evidence="2">
    <location>
        <begin position="711"/>
        <end position="734"/>
    </location>
</feature>
<dbReference type="InterPro" id="IPR007527">
    <property type="entry name" value="Znf_SWIM"/>
</dbReference>
<keyword evidence="1" id="KW-0479">Metal-binding</keyword>
<feature type="domain" description="SWIM-type" evidence="3">
    <location>
        <begin position="634"/>
        <end position="666"/>
    </location>
</feature>
<feature type="region of interest" description="Disordered" evidence="2">
    <location>
        <begin position="160"/>
        <end position="319"/>
    </location>
</feature>
<dbReference type="OrthoDB" id="1415978at2759"/>
<feature type="compositionally biased region" description="Polar residues" evidence="2">
    <location>
        <begin position="752"/>
        <end position="762"/>
    </location>
</feature>
<keyword evidence="5" id="KW-1185">Reference proteome</keyword>
<feature type="compositionally biased region" description="Acidic residues" evidence="2">
    <location>
        <begin position="234"/>
        <end position="286"/>
    </location>
</feature>
<dbReference type="InterPro" id="IPR004332">
    <property type="entry name" value="Transposase_MuDR"/>
</dbReference>
<sequence>MVIVVEKKALSLSVCRKPKKILSKTFISRHTFRHLCSQALPFNYHRGISPLVFVEGVDARKAPGFVFMMGERNFMFNGTATFSGKHFVLGCFERDYICLKDLWDSAMHEVLGLEAVVGDKFRQEVQFPWNAEVREIENDAGLMDVLTEFERRKVNQIHFNVEYQQPNNNPNRQPNYYPNEQPNNNPNQQPTLNPSQQPNINLNQQPNLDPIQQSNPEEEPIVLTDSSSNSDGSIMDDGEDEVPNAMDDSEDEVPNAMDDSEDEANAMDDSEDEVPNAMDDSEDEVPNENIGLGDELPVDSGDENDGLSDVNEDDIVEEEVIDNPVMGTAFRPRDDGRITIEVGQLFRNSTHFREVLLDYSVQEGFKLRRIKNEKMRITYGCEANGCPWRAHGSPTFDRVTYMLKTLRNSHNCLAVPKNRDVTSAWLGKRFELLIKENPDINIRVLGSVILRQCGVNVPDHTLYRAKKYALNIGSEDHKNSYNKLYRFKLDYLKDIFWPAATSSNKVAFLKAMDEIKQTSPEAHAYLGNISVETWAVHAFDSVCKSEHNTNNVVEAFNGWMNKHRALPMLTMMERVRMKFMKRIQDRYEAAILWESNIPPVINRKLQKAQQKGRYLDPLRCGEDEFEVVDGNRRFVVELDKRTCQCGIWVISGVPCMHAMACITKKRDNVEDYVHDYLKKPTYLRTYSNNFHAIPDENLWPNGNFKTVLSPIKKRGVRRPKLSRKRGSTEPNKVQRSVGFRCSICKEVGHNSRTCKNKSNPEATNSSTHGSTHPTHSSTQTENATSTSAAGNGTATTAASPRISATTAASPRGGSNSFFYYRAIET</sequence>
<feature type="compositionally biased region" description="Low complexity" evidence="2">
    <location>
        <begin position="763"/>
        <end position="799"/>
    </location>
</feature>
<dbReference type="Pfam" id="PF03108">
    <property type="entry name" value="DBD_Tnp_Mut"/>
    <property type="match status" value="1"/>
</dbReference>
<name>A0A5C7HV66_9ROSI</name>
<evidence type="ECO:0000256" key="1">
    <source>
        <dbReference type="PROSITE-ProRule" id="PRU00325"/>
    </source>
</evidence>
<organism evidence="4 5">
    <name type="scientific">Acer yangbiense</name>
    <dbReference type="NCBI Taxonomy" id="1000413"/>
    <lineage>
        <taxon>Eukaryota</taxon>
        <taxon>Viridiplantae</taxon>
        <taxon>Streptophyta</taxon>
        <taxon>Embryophyta</taxon>
        <taxon>Tracheophyta</taxon>
        <taxon>Spermatophyta</taxon>
        <taxon>Magnoliopsida</taxon>
        <taxon>eudicotyledons</taxon>
        <taxon>Gunneridae</taxon>
        <taxon>Pentapetalae</taxon>
        <taxon>rosids</taxon>
        <taxon>malvids</taxon>
        <taxon>Sapindales</taxon>
        <taxon>Sapindaceae</taxon>
        <taxon>Hippocastanoideae</taxon>
        <taxon>Acereae</taxon>
        <taxon>Acer</taxon>
    </lineage>
</organism>
<dbReference type="Proteomes" id="UP000323000">
    <property type="component" value="Chromosome 6"/>
</dbReference>
<accession>A0A5C7HV66</accession>
<proteinExistence type="predicted"/>
<comment type="caution">
    <text evidence="4">The sequence shown here is derived from an EMBL/GenBank/DDBJ whole genome shotgun (WGS) entry which is preliminary data.</text>
</comment>
<dbReference type="PANTHER" id="PTHR31973:SF187">
    <property type="entry name" value="MUTATOR TRANSPOSASE MUDRA PROTEIN"/>
    <property type="match status" value="1"/>
</dbReference>
<dbReference type="Pfam" id="PF04434">
    <property type="entry name" value="SWIM"/>
    <property type="match status" value="1"/>
</dbReference>
<dbReference type="GO" id="GO:0008270">
    <property type="term" value="F:zinc ion binding"/>
    <property type="evidence" value="ECO:0007669"/>
    <property type="project" value="UniProtKB-KW"/>
</dbReference>
<dbReference type="PANTHER" id="PTHR31973">
    <property type="entry name" value="POLYPROTEIN, PUTATIVE-RELATED"/>
    <property type="match status" value="1"/>
</dbReference>
<feature type="compositionally biased region" description="Polar residues" evidence="2">
    <location>
        <begin position="802"/>
        <end position="815"/>
    </location>
</feature>
<evidence type="ECO:0000256" key="2">
    <source>
        <dbReference type="SAM" id="MobiDB-lite"/>
    </source>
</evidence>
<feature type="compositionally biased region" description="Acidic residues" evidence="2">
    <location>
        <begin position="296"/>
        <end position="319"/>
    </location>
</feature>
<dbReference type="PROSITE" id="PS50966">
    <property type="entry name" value="ZF_SWIM"/>
    <property type="match status" value="1"/>
</dbReference>
<evidence type="ECO:0000259" key="3">
    <source>
        <dbReference type="PROSITE" id="PS50966"/>
    </source>
</evidence>
<evidence type="ECO:0000313" key="4">
    <source>
        <dbReference type="EMBL" id="TXG60176.1"/>
    </source>
</evidence>
<keyword evidence="1" id="KW-0862">Zinc</keyword>
<protein>
    <recommendedName>
        <fullName evidence="3">SWIM-type domain-containing protein</fullName>
    </recommendedName>
</protein>